<gene>
    <name evidence="7" type="ORF">L596_005408</name>
</gene>
<evidence type="ECO:0000256" key="5">
    <source>
        <dbReference type="ARBA" id="ARBA00023128"/>
    </source>
</evidence>
<keyword evidence="6" id="KW-0687">Ribonucleoprotein</keyword>
<organism evidence="7 8">
    <name type="scientific">Steinernema carpocapsae</name>
    <name type="common">Entomopathogenic nematode</name>
    <dbReference type="NCBI Taxonomy" id="34508"/>
    <lineage>
        <taxon>Eukaryota</taxon>
        <taxon>Metazoa</taxon>
        <taxon>Ecdysozoa</taxon>
        <taxon>Nematoda</taxon>
        <taxon>Chromadorea</taxon>
        <taxon>Rhabditida</taxon>
        <taxon>Tylenchina</taxon>
        <taxon>Panagrolaimomorpha</taxon>
        <taxon>Strongyloidoidea</taxon>
        <taxon>Steinernematidae</taxon>
        <taxon>Steinernema</taxon>
    </lineage>
</organism>
<proteinExistence type="inferred from homology"/>
<comment type="caution">
    <text evidence="7">The sequence shown here is derived from an EMBL/GenBank/DDBJ whole genome shotgun (WGS) entry which is preliminary data.</text>
</comment>
<dbReference type="GO" id="GO:0006412">
    <property type="term" value="P:translation"/>
    <property type="evidence" value="ECO:0007669"/>
    <property type="project" value="TreeGrafter"/>
</dbReference>
<comment type="similarity">
    <text evidence="2">Belongs to the mitochondrion-specific ribosomal protein mL41 family.</text>
</comment>
<dbReference type="InterPro" id="IPR019189">
    <property type="entry name" value="Ribosomal_mL41"/>
</dbReference>
<dbReference type="EMBL" id="AZBU02000001">
    <property type="protein sequence ID" value="TMS38757.1"/>
    <property type="molecule type" value="Genomic_DNA"/>
</dbReference>
<dbReference type="OrthoDB" id="408933at2759"/>
<evidence type="ECO:0000256" key="6">
    <source>
        <dbReference type="ARBA" id="ARBA00023274"/>
    </source>
</evidence>
<evidence type="ECO:0008006" key="9">
    <source>
        <dbReference type="Google" id="ProtNLM"/>
    </source>
</evidence>
<evidence type="ECO:0000256" key="2">
    <source>
        <dbReference type="ARBA" id="ARBA00010152"/>
    </source>
</evidence>
<sequence>MSDANFCDRKSEHVTFTERFAFVVSNIAWILPFTGIFRGTYEGMQNPLLVTSVRGVRSLNGFNYRAPWPFVKKGSRGQRKIGPMVFEKHLWPGQNREFPELNPKFQKLNPKELHRYTGVQPVGYNDPLTGEFVKVQEMIPELVVPELNGFDLKPYVSYQTDVEIEKRRTAYEQKVVEKGSEELADLYVTEDERWPPPEMNAKTMFDLFYADKVRKSYAEGKYGDNLEPVTNAAKKDN</sequence>
<evidence type="ECO:0000313" key="8">
    <source>
        <dbReference type="Proteomes" id="UP000298663"/>
    </source>
</evidence>
<evidence type="ECO:0000256" key="3">
    <source>
        <dbReference type="ARBA" id="ARBA00022946"/>
    </source>
</evidence>
<keyword evidence="5" id="KW-0496">Mitochondrion</keyword>
<dbReference type="AlphaFoldDB" id="A0A4U8V2J5"/>
<reference evidence="7 8" key="1">
    <citation type="journal article" date="2015" name="Genome Biol.">
        <title>Comparative genomics of Steinernema reveals deeply conserved gene regulatory networks.</title>
        <authorList>
            <person name="Dillman A.R."/>
            <person name="Macchietto M."/>
            <person name="Porter C.F."/>
            <person name="Rogers A."/>
            <person name="Williams B."/>
            <person name="Antoshechkin I."/>
            <person name="Lee M.M."/>
            <person name="Goodwin Z."/>
            <person name="Lu X."/>
            <person name="Lewis E.E."/>
            <person name="Goodrich-Blair H."/>
            <person name="Stock S.P."/>
            <person name="Adams B.J."/>
            <person name="Sternberg P.W."/>
            <person name="Mortazavi A."/>
        </authorList>
    </citation>
    <scope>NUCLEOTIDE SEQUENCE [LARGE SCALE GENOMIC DNA]</scope>
    <source>
        <strain evidence="7 8">ALL</strain>
    </source>
</reference>
<accession>A0A4U8V2J5</accession>
<evidence type="ECO:0000256" key="4">
    <source>
        <dbReference type="ARBA" id="ARBA00022980"/>
    </source>
</evidence>
<keyword evidence="4" id="KW-0689">Ribosomal protein</keyword>
<name>A0A4U8V2J5_STECR</name>
<evidence type="ECO:0000256" key="1">
    <source>
        <dbReference type="ARBA" id="ARBA00004173"/>
    </source>
</evidence>
<dbReference type="Proteomes" id="UP000298663">
    <property type="component" value="Unassembled WGS sequence"/>
</dbReference>
<reference evidence="7 8" key="2">
    <citation type="journal article" date="2019" name="G3 (Bethesda)">
        <title>Hybrid Assembly of the Genome of the Entomopathogenic Nematode Steinernema carpocapsae Identifies the X-Chromosome.</title>
        <authorList>
            <person name="Serra L."/>
            <person name="Macchietto M."/>
            <person name="Macias-Munoz A."/>
            <person name="McGill C.J."/>
            <person name="Rodriguez I.M."/>
            <person name="Rodriguez B."/>
            <person name="Murad R."/>
            <person name="Mortazavi A."/>
        </authorList>
    </citation>
    <scope>NUCLEOTIDE SEQUENCE [LARGE SCALE GENOMIC DNA]</scope>
    <source>
        <strain evidence="7 8">ALL</strain>
    </source>
</reference>
<protein>
    <recommendedName>
        <fullName evidence="9">39S ribosomal protein L41, mitochondrial</fullName>
    </recommendedName>
</protein>
<dbReference type="Pfam" id="PF09809">
    <property type="entry name" value="MRP-L27"/>
    <property type="match status" value="1"/>
</dbReference>
<dbReference type="GO" id="GO:0003735">
    <property type="term" value="F:structural constituent of ribosome"/>
    <property type="evidence" value="ECO:0007669"/>
    <property type="project" value="InterPro"/>
</dbReference>
<dbReference type="STRING" id="34508.A0A4U8V2J5"/>
<dbReference type="PANTHER" id="PTHR21338">
    <property type="entry name" value="MITOCHONDRIAL RIBOSOMAL PROTEIN L41"/>
    <property type="match status" value="1"/>
</dbReference>
<evidence type="ECO:0000313" key="7">
    <source>
        <dbReference type="EMBL" id="TMS38757.1"/>
    </source>
</evidence>
<dbReference type="GO" id="GO:0005762">
    <property type="term" value="C:mitochondrial large ribosomal subunit"/>
    <property type="evidence" value="ECO:0007669"/>
    <property type="project" value="InterPro"/>
</dbReference>
<keyword evidence="3" id="KW-0809">Transit peptide</keyword>
<comment type="subcellular location">
    <subcellularLocation>
        <location evidence="1">Mitochondrion</location>
    </subcellularLocation>
</comment>
<keyword evidence="8" id="KW-1185">Reference proteome</keyword>
<dbReference type="PANTHER" id="PTHR21338:SF0">
    <property type="entry name" value="LARGE RIBOSOMAL SUBUNIT PROTEIN ML41"/>
    <property type="match status" value="1"/>
</dbReference>